<comment type="caution">
    <text evidence="6">The sequence shown here is derived from an EMBL/GenBank/DDBJ whole genome shotgun (WGS) entry which is preliminary data.</text>
</comment>
<keyword evidence="2 5" id="KW-0812">Transmembrane</keyword>
<comment type="subcellular location">
    <subcellularLocation>
        <location evidence="1">Membrane</location>
        <topology evidence="1">Multi-pass membrane protein</topology>
    </subcellularLocation>
</comment>
<dbReference type="PANTHER" id="PTHR42038">
    <property type="match status" value="1"/>
</dbReference>
<reference evidence="6 7" key="1">
    <citation type="submission" date="2018-04" db="EMBL/GenBank/DDBJ databases">
        <title>Bacteria isolated from cave deposits of Manipur.</title>
        <authorList>
            <person name="Sahoo D."/>
            <person name="Sarangthem I."/>
            <person name="Nandeibam J."/>
        </authorList>
    </citation>
    <scope>NUCLEOTIDE SEQUENCE [LARGE SCALE GENOMIC DNA]</scope>
    <source>
        <strain evidence="7">mrc11</strain>
    </source>
</reference>
<feature type="transmembrane region" description="Helical" evidence="5">
    <location>
        <begin position="124"/>
        <end position="143"/>
    </location>
</feature>
<evidence type="ECO:0000256" key="5">
    <source>
        <dbReference type="SAM" id="Phobius"/>
    </source>
</evidence>
<dbReference type="Pfam" id="PF25129">
    <property type="entry name" value="Pyr4-TMTC"/>
    <property type="match status" value="1"/>
</dbReference>
<dbReference type="EMBL" id="QLNP01000063">
    <property type="protein sequence ID" value="RAM38048.1"/>
    <property type="molecule type" value="Genomic_DNA"/>
</dbReference>
<dbReference type="PANTHER" id="PTHR42038:SF2">
    <property type="entry name" value="TERPENE CYCLASE AUSL"/>
    <property type="match status" value="1"/>
</dbReference>
<proteinExistence type="predicted"/>
<evidence type="ECO:0000256" key="1">
    <source>
        <dbReference type="ARBA" id="ARBA00004141"/>
    </source>
</evidence>
<dbReference type="Proteomes" id="UP000249166">
    <property type="component" value="Unassembled WGS sequence"/>
</dbReference>
<dbReference type="RefSeq" id="WP_111903028.1">
    <property type="nucleotide sequence ID" value="NZ_QLNP01000063.1"/>
</dbReference>
<dbReference type="InterPro" id="IPR039020">
    <property type="entry name" value="PaxB-like"/>
</dbReference>
<feature type="transmembrane region" description="Helical" evidence="5">
    <location>
        <begin position="60"/>
        <end position="81"/>
    </location>
</feature>
<dbReference type="GO" id="GO:0016020">
    <property type="term" value="C:membrane"/>
    <property type="evidence" value="ECO:0007669"/>
    <property type="project" value="UniProtKB-SubCell"/>
</dbReference>
<sequence>MILFLTIVSGVAWTVVYVEAIRLGLRERTYAIPAAALALNFAWEAIYASRSVATGISAQGIFNILWGLADIAIVYTFLRFGRAELPVWITRPLFVGWAVLLGATSFAVQLLFVAQFGWDDATKYAAFLQNLLMSGLFIAMFVARGGGRGQSLVIAVSKWIGTLAPTIVYGGFGNSALILGLGALCSVFDLAYIALLWRARRTATV</sequence>
<evidence type="ECO:0000313" key="6">
    <source>
        <dbReference type="EMBL" id="RAM38048.1"/>
    </source>
</evidence>
<protein>
    <submittedName>
        <fullName evidence="6">Uncharacterized protein</fullName>
    </submittedName>
</protein>
<dbReference type="OrthoDB" id="7825963at2"/>
<dbReference type="AlphaFoldDB" id="A0A328HHG3"/>
<keyword evidence="3 5" id="KW-1133">Transmembrane helix</keyword>
<name>A0A328HHG3_ARTGO</name>
<accession>A0A328HHG3</accession>
<feature type="transmembrane region" description="Helical" evidence="5">
    <location>
        <begin position="30"/>
        <end position="48"/>
    </location>
</feature>
<gene>
    <name evidence="6" type="ORF">DBZ45_06000</name>
</gene>
<organism evidence="6 7">
    <name type="scientific">Arthrobacter globiformis</name>
    <dbReference type="NCBI Taxonomy" id="1665"/>
    <lineage>
        <taxon>Bacteria</taxon>
        <taxon>Bacillati</taxon>
        <taxon>Actinomycetota</taxon>
        <taxon>Actinomycetes</taxon>
        <taxon>Micrococcales</taxon>
        <taxon>Micrococcaceae</taxon>
        <taxon>Arthrobacter</taxon>
    </lineage>
</organism>
<feature type="transmembrane region" description="Helical" evidence="5">
    <location>
        <begin position="93"/>
        <end position="112"/>
    </location>
</feature>
<evidence type="ECO:0000256" key="2">
    <source>
        <dbReference type="ARBA" id="ARBA00022692"/>
    </source>
</evidence>
<evidence type="ECO:0000256" key="3">
    <source>
        <dbReference type="ARBA" id="ARBA00022989"/>
    </source>
</evidence>
<keyword evidence="4 5" id="KW-0472">Membrane</keyword>
<evidence type="ECO:0000313" key="7">
    <source>
        <dbReference type="Proteomes" id="UP000249166"/>
    </source>
</evidence>
<evidence type="ECO:0000256" key="4">
    <source>
        <dbReference type="ARBA" id="ARBA00023136"/>
    </source>
</evidence>
<dbReference type="GO" id="GO:0016829">
    <property type="term" value="F:lyase activity"/>
    <property type="evidence" value="ECO:0007669"/>
    <property type="project" value="InterPro"/>
</dbReference>
<feature type="transmembrane region" description="Helical" evidence="5">
    <location>
        <begin position="176"/>
        <end position="197"/>
    </location>
</feature>